<evidence type="ECO:0000256" key="2">
    <source>
        <dbReference type="ARBA" id="ARBA00022723"/>
    </source>
</evidence>
<name>A0A8J2J7A2_9HEXA</name>
<sequence>MNVNGVEGLTILLRRLCYPNRLFDLVKRFGRDISSLSRICNWMLDWIYNNFSNRIRSLNQPWLTKEKLAQYAEACSYSGSLYPNIVGFIDGTCRPICRPKKQQELYYSGYYKEHLVKYQGLMLPNGIIARVDGPYIGKRHDSAIIHSSKIIPEMEELFVNADGTWFSLYGDSGYANQKFVKSTDLEKLFNCLLFWTSKKIKSSSCKISRSST</sequence>
<evidence type="ECO:0000259" key="3">
    <source>
        <dbReference type="Pfam" id="PF13359"/>
    </source>
</evidence>
<keyword evidence="5" id="KW-1185">Reference proteome</keyword>
<organism evidence="4 5">
    <name type="scientific">Allacma fusca</name>
    <dbReference type="NCBI Taxonomy" id="39272"/>
    <lineage>
        <taxon>Eukaryota</taxon>
        <taxon>Metazoa</taxon>
        <taxon>Ecdysozoa</taxon>
        <taxon>Arthropoda</taxon>
        <taxon>Hexapoda</taxon>
        <taxon>Collembola</taxon>
        <taxon>Symphypleona</taxon>
        <taxon>Sminthuridae</taxon>
        <taxon>Allacma</taxon>
    </lineage>
</organism>
<accession>A0A8J2J7A2</accession>
<dbReference type="PANTHER" id="PTHR34615:SF1">
    <property type="entry name" value="PX DOMAIN-CONTAINING PROTEIN"/>
    <property type="match status" value="1"/>
</dbReference>
<feature type="domain" description="DDE Tnp4" evidence="3">
    <location>
        <begin position="89"/>
        <end position="179"/>
    </location>
</feature>
<keyword evidence="2" id="KW-0479">Metal-binding</keyword>
<comment type="cofactor">
    <cofactor evidence="1">
        <name>a divalent metal cation</name>
        <dbReference type="ChEBI" id="CHEBI:60240"/>
    </cofactor>
</comment>
<dbReference type="PANTHER" id="PTHR34615">
    <property type="entry name" value="PX DOMAIN-CONTAINING PROTEIN"/>
    <property type="match status" value="1"/>
</dbReference>
<evidence type="ECO:0000256" key="1">
    <source>
        <dbReference type="ARBA" id="ARBA00001968"/>
    </source>
</evidence>
<dbReference type="Pfam" id="PF13359">
    <property type="entry name" value="DDE_Tnp_4"/>
    <property type="match status" value="1"/>
</dbReference>
<dbReference type="Proteomes" id="UP000708208">
    <property type="component" value="Unassembled WGS sequence"/>
</dbReference>
<dbReference type="EMBL" id="CAJVCH010027705">
    <property type="protein sequence ID" value="CAG7702853.1"/>
    <property type="molecule type" value="Genomic_DNA"/>
</dbReference>
<dbReference type="AlphaFoldDB" id="A0A8J2J7A2"/>
<reference evidence="4" key="1">
    <citation type="submission" date="2021-06" db="EMBL/GenBank/DDBJ databases">
        <authorList>
            <person name="Hodson N. C."/>
            <person name="Mongue J. A."/>
            <person name="Jaron S. K."/>
        </authorList>
    </citation>
    <scope>NUCLEOTIDE SEQUENCE</scope>
</reference>
<dbReference type="InterPro" id="IPR027806">
    <property type="entry name" value="HARBI1_dom"/>
</dbReference>
<protein>
    <recommendedName>
        <fullName evidence="3">DDE Tnp4 domain-containing protein</fullName>
    </recommendedName>
</protein>
<dbReference type="OrthoDB" id="5978526at2759"/>
<comment type="caution">
    <text evidence="4">The sequence shown here is derived from an EMBL/GenBank/DDBJ whole genome shotgun (WGS) entry which is preliminary data.</text>
</comment>
<evidence type="ECO:0000313" key="5">
    <source>
        <dbReference type="Proteomes" id="UP000708208"/>
    </source>
</evidence>
<gene>
    <name evidence="4" type="ORF">AFUS01_LOCUS4443</name>
</gene>
<evidence type="ECO:0000313" key="4">
    <source>
        <dbReference type="EMBL" id="CAG7702853.1"/>
    </source>
</evidence>
<dbReference type="GO" id="GO:0046872">
    <property type="term" value="F:metal ion binding"/>
    <property type="evidence" value="ECO:0007669"/>
    <property type="project" value="UniProtKB-KW"/>
</dbReference>
<proteinExistence type="predicted"/>